<evidence type="ECO:0000313" key="3">
    <source>
        <dbReference type="Proteomes" id="UP000093053"/>
    </source>
</evidence>
<keyword evidence="1" id="KW-0812">Transmembrane</keyword>
<keyword evidence="1" id="KW-0472">Membrane</keyword>
<proteinExistence type="predicted"/>
<evidence type="ECO:0000313" key="2">
    <source>
        <dbReference type="EMBL" id="ANZ39952.1"/>
    </source>
</evidence>
<protein>
    <submittedName>
        <fullName evidence="2">Uncharacterized protein</fullName>
    </submittedName>
</protein>
<accession>A0A1B2HQI8</accession>
<dbReference type="Proteomes" id="UP000093053">
    <property type="component" value="Chromosome"/>
</dbReference>
<sequence>MRMRALAGLPVLTAVSISALTAGTSMVAGSGVVLRRLTQGLLFGAGVGFGAGFGFAFVTGGGVLPLSTRPLMKSRPSHFLSLARLPPLPSGRVWAWKFEAAGLERGMTLGFGLVLGDGVLGDGWRGVWVGR</sequence>
<keyword evidence="1" id="KW-1133">Transmembrane helix</keyword>
<dbReference type="EMBL" id="CP016793">
    <property type="protein sequence ID" value="ANZ39952.1"/>
    <property type="molecule type" value="Genomic_DNA"/>
</dbReference>
<dbReference type="AlphaFoldDB" id="A0A1B2HQI8"/>
<gene>
    <name evidence="2" type="ORF">BBK82_31825</name>
</gene>
<keyword evidence="3" id="KW-1185">Reference proteome</keyword>
<dbReference type="KEGG" id="led:BBK82_31825"/>
<name>A0A1B2HQI8_9PSEU</name>
<dbReference type="STRING" id="1586287.BBK82_31825"/>
<feature type="transmembrane region" description="Helical" evidence="1">
    <location>
        <begin position="43"/>
        <end position="66"/>
    </location>
</feature>
<organism evidence="2 3">
    <name type="scientific">Lentzea guizhouensis</name>
    <dbReference type="NCBI Taxonomy" id="1586287"/>
    <lineage>
        <taxon>Bacteria</taxon>
        <taxon>Bacillati</taxon>
        <taxon>Actinomycetota</taxon>
        <taxon>Actinomycetes</taxon>
        <taxon>Pseudonocardiales</taxon>
        <taxon>Pseudonocardiaceae</taxon>
        <taxon>Lentzea</taxon>
    </lineage>
</organism>
<evidence type="ECO:0000256" key="1">
    <source>
        <dbReference type="SAM" id="Phobius"/>
    </source>
</evidence>
<reference evidence="2 3" key="1">
    <citation type="submission" date="2016-07" db="EMBL/GenBank/DDBJ databases">
        <title>Complete genome sequence of the Lentzea guizhouensis DHS C013.</title>
        <authorList>
            <person name="Cao C."/>
        </authorList>
    </citation>
    <scope>NUCLEOTIDE SEQUENCE [LARGE SCALE GENOMIC DNA]</scope>
    <source>
        <strain evidence="2 3">DHS C013</strain>
    </source>
</reference>